<feature type="domain" description="TACO1/YebC-like second and third" evidence="4">
    <location>
        <begin position="108"/>
        <end position="290"/>
    </location>
</feature>
<comment type="subcellular location">
    <subcellularLocation>
        <location evidence="1">Mitochondrion</location>
    </subcellularLocation>
</comment>
<feature type="domain" description="TACO1/YebC-like N-terminal" evidence="5">
    <location>
        <begin position="27"/>
        <end position="98"/>
    </location>
</feature>
<dbReference type="InterPro" id="IPR029072">
    <property type="entry name" value="YebC-like"/>
</dbReference>
<dbReference type="AlphaFoldDB" id="A0A0A8L432"/>
<protein>
    <submittedName>
        <fullName evidence="6">WGS project CCBQ000000000 data, contig 00099</fullName>
    </submittedName>
</protein>
<comment type="caution">
    <text evidence="6">The sequence shown here is derived from an EMBL/GenBank/DDBJ whole genome shotgun (WGS) entry which is preliminary data.</text>
</comment>
<dbReference type="Gene3D" id="1.10.10.200">
    <property type="match status" value="1"/>
</dbReference>
<accession>A0A0A8L432</accession>
<dbReference type="InterPro" id="IPR026564">
    <property type="entry name" value="Transcrip_reg_TACO1-like_dom3"/>
</dbReference>
<dbReference type="GO" id="GO:0005739">
    <property type="term" value="C:mitochondrion"/>
    <property type="evidence" value="ECO:0007669"/>
    <property type="project" value="UniProtKB-SubCell"/>
</dbReference>
<dbReference type="PANTHER" id="PTHR12532">
    <property type="entry name" value="TRANSLATIONAL ACTIVATOR OF CYTOCHROME C OXIDASE 1"/>
    <property type="match status" value="1"/>
</dbReference>
<name>A0A0A8L432_9SACH</name>
<evidence type="ECO:0000259" key="4">
    <source>
        <dbReference type="Pfam" id="PF01709"/>
    </source>
</evidence>
<dbReference type="InterPro" id="IPR002876">
    <property type="entry name" value="Transcrip_reg_TACO1-like"/>
</dbReference>
<evidence type="ECO:0000256" key="2">
    <source>
        <dbReference type="ARBA" id="ARBA00008724"/>
    </source>
</evidence>
<gene>
    <name evidence="6" type="ORF">KLDO_g1269</name>
</gene>
<sequence length="292" mass="32039">MLRTNSVRGIFTRRFLHETKLLSAGHSKWANIKHTKAKNDAERTKIYNKIANQITVAVKLGGSSDPSSNIRLATAIELASKNNVTKKVIENAIKKGAGTSEGAGAGAEPCTYEGIGPAGVAFVVEALTDNKNRTVGLIRSTFNKFNGNMTPTLYFFERKGYVVIEPKEDQPQDFDSVMDIVLEIDGVEDLEQDTSAGQEDAATEPSTAESDASPTTAALFEVITEPQQTNKVAETLRNKGFHIRDMGVEYAPRDETAIDHVTDVELQAKLDKFINQLEEIDDVTQIYSNIKE</sequence>
<dbReference type="InterPro" id="IPR048300">
    <property type="entry name" value="TACO1_YebC-like_2nd/3rd_dom"/>
</dbReference>
<dbReference type="Gene3D" id="3.30.70.980">
    <property type="match status" value="2"/>
</dbReference>
<dbReference type="PANTHER" id="PTHR12532:SF0">
    <property type="entry name" value="TRANSLATIONAL ACTIVATOR OF CYTOCHROME C OXIDASE 1"/>
    <property type="match status" value="1"/>
</dbReference>
<dbReference type="Pfam" id="PF01709">
    <property type="entry name" value="Transcrip_reg"/>
    <property type="match status" value="1"/>
</dbReference>
<feature type="compositionally biased region" description="Polar residues" evidence="3">
    <location>
        <begin position="204"/>
        <end position="213"/>
    </location>
</feature>
<dbReference type="SUPFAM" id="SSF75625">
    <property type="entry name" value="YebC-like"/>
    <property type="match status" value="1"/>
</dbReference>
<dbReference type="OrthoDB" id="2017544at2759"/>
<reference evidence="6 7" key="1">
    <citation type="submission" date="2014-03" db="EMBL/GenBank/DDBJ databases">
        <title>The genome of Kluyveromyces dobzhanskii.</title>
        <authorList>
            <person name="Nystedt B."/>
            <person name="Astrom S."/>
        </authorList>
    </citation>
    <scope>NUCLEOTIDE SEQUENCE [LARGE SCALE GENOMIC DNA]</scope>
    <source>
        <strain evidence="6 7">CBS 2104</strain>
    </source>
</reference>
<organism evidence="6 7">
    <name type="scientific">Kluyveromyces dobzhanskii CBS 2104</name>
    <dbReference type="NCBI Taxonomy" id="1427455"/>
    <lineage>
        <taxon>Eukaryota</taxon>
        <taxon>Fungi</taxon>
        <taxon>Dikarya</taxon>
        <taxon>Ascomycota</taxon>
        <taxon>Saccharomycotina</taxon>
        <taxon>Saccharomycetes</taxon>
        <taxon>Saccharomycetales</taxon>
        <taxon>Saccharomycetaceae</taxon>
        <taxon>Kluyveromyces</taxon>
    </lineage>
</organism>
<dbReference type="EMBL" id="CCBQ010000019">
    <property type="protein sequence ID" value="CDO92961.1"/>
    <property type="molecule type" value="Genomic_DNA"/>
</dbReference>
<dbReference type="FunFam" id="1.10.10.200:FF:000002">
    <property type="entry name" value="Probable transcriptional regulatory protein CLM62_37755"/>
    <property type="match status" value="1"/>
</dbReference>
<comment type="similarity">
    <text evidence="2">Belongs to the TACO1 family.</text>
</comment>
<dbReference type="Pfam" id="PF20772">
    <property type="entry name" value="TACO1_YebC_N"/>
    <property type="match status" value="1"/>
</dbReference>
<feature type="region of interest" description="Disordered" evidence="3">
    <location>
        <begin position="192"/>
        <end position="213"/>
    </location>
</feature>
<dbReference type="HAMAP" id="MF_00693">
    <property type="entry name" value="Transcrip_reg_TACO1"/>
    <property type="match status" value="1"/>
</dbReference>
<evidence type="ECO:0000259" key="5">
    <source>
        <dbReference type="Pfam" id="PF20772"/>
    </source>
</evidence>
<evidence type="ECO:0000313" key="6">
    <source>
        <dbReference type="EMBL" id="CDO92961.1"/>
    </source>
</evidence>
<evidence type="ECO:0000313" key="7">
    <source>
        <dbReference type="Proteomes" id="UP000031516"/>
    </source>
</evidence>
<dbReference type="Proteomes" id="UP000031516">
    <property type="component" value="Unassembled WGS sequence"/>
</dbReference>
<dbReference type="InterPro" id="IPR049083">
    <property type="entry name" value="TACO1_YebC_N"/>
</dbReference>
<evidence type="ECO:0000256" key="3">
    <source>
        <dbReference type="SAM" id="MobiDB-lite"/>
    </source>
</evidence>
<dbReference type="InterPro" id="IPR017856">
    <property type="entry name" value="Integrase-like_N"/>
</dbReference>
<proteinExistence type="inferred from homology"/>
<keyword evidence="7" id="KW-1185">Reference proteome</keyword>
<evidence type="ECO:0000256" key="1">
    <source>
        <dbReference type="ARBA" id="ARBA00004173"/>
    </source>
</evidence>